<evidence type="ECO:0000256" key="2">
    <source>
        <dbReference type="ARBA" id="ARBA00022691"/>
    </source>
</evidence>
<evidence type="ECO:0000256" key="4">
    <source>
        <dbReference type="ARBA" id="ARBA00023004"/>
    </source>
</evidence>
<keyword evidence="4 6" id="KW-0408">Iron</keyword>
<keyword evidence="2 6" id="KW-0949">S-adenosyl-L-methionine</keyword>
<organism evidence="8 9">
    <name type="scientific">Kryptobacter tengchongensis</name>
    <dbReference type="NCBI Taxonomy" id="1643429"/>
    <lineage>
        <taxon>Bacteria</taxon>
        <taxon>Pseudomonadati</taxon>
        <taxon>Candidatus Kryptoniota</taxon>
        <taxon>Candidatus Kryptobacter</taxon>
    </lineage>
</organism>
<dbReference type="OrthoDB" id="37798at2"/>
<proteinExistence type="predicted"/>
<dbReference type="GO" id="GO:0016829">
    <property type="term" value="F:lyase activity"/>
    <property type="evidence" value="ECO:0007669"/>
    <property type="project" value="UniProtKB-KW"/>
</dbReference>
<keyword evidence="9" id="KW-1185">Reference proteome</keyword>
<feature type="binding site" evidence="6">
    <location>
        <position position="142"/>
    </location>
    <ligand>
        <name>[4Fe-4S] cluster</name>
        <dbReference type="ChEBI" id="CHEBI:49883"/>
        <note>4Fe-4S-S-AdoMet</note>
    </ligand>
</feature>
<dbReference type="InterPro" id="IPR058240">
    <property type="entry name" value="rSAM_sf"/>
</dbReference>
<evidence type="ECO:0000259" key="7">
    <source>
        <dbReference type="Pfam" id="PF04055"/>
    </source>
</evidence>
<evidence type="ECO:0000313" key="8">
    <source>
        <dbReference type="EMBL" id="CUT05207.1"/>
    </source>
</evidence>
<accession>A0A656DAR1</accession>
<dbReference type="CDD" id="cd01335">
    <property type="entry name" value="Radical_SAM"/>
    <property type="match status" value="1"/>
</dbReference>
<dbReference type="InterPro" id="IPR013785">
    <property type="entry name" value="Aldolase_TIM"/>
</dbReference>
<keyword evidence="3 6" id="KW-0479">Metal-binding</keyword>
<dbReference type="SUPFAM" id="SSF102114">
    <property type="entry name" value="Radical SAM enzymes"/>
    <property type="match status" value="1"/>
</dbReference>
<dbReference type="GO" id="GO:0046872">
    <property type="term" value="F:metal ion binding"/>
    <property type="evidence" value="ECO:0007669"/>
    <property type="project" value="UniProtKB-KW"/>
</dbReference>
<dbReference type="PANTHER" id="PTHR30352">
    <property type="entry name" value="PYRUVATE FORMATE-LYASE-ACTIVATING ENZYME"/>
    <property type="match status" value="1"/>
</dbReference>
<dbReference type="PIRSF" id="PIRSF004869">
    <property type="entry name" value="PflX_prd"/>
    <property type="match status" value="1"/>
</dbReference>
<protein>
    <submittedName>
        <fullName evidence="8">Pyruvate formate lyase activating enzyme</fullName>
    </submittedName>
</protein>
<dbReference type="PANTHER" id="PTHR30352:SF22">
    <property type="entry name" value="PYRUVATE FORMATE-LYASE ACTIVATING ENZYME HOMOLOG"/>
    <property type="match status" value="1"/>
</dbReference>
<gene>
    <name evidence="8" type="ORF">JGI24_01642</name>
</gene>
<dbReference type="SFLD" id="SFLDS00029">
    <property type="entry name" value="Radical_SAM"/>
    <property type="match status" value="1"/>
</dbReference>
<dbReference type="EMBL" id="CZVU01000113">
    <property type="protein sequence ID" value="CUT05207.1"/>
    <property type="molecule type" value="Genomic_DNA"/>
</dbReference>
<keyword evidence="8" id="KW-0456">Lyase</keyword>
<dbReference type="InterPro" id="IPR034457">
    <property type="entry name" value="Organic_radical-activating"/>
</dbReference>
<dbReference type="InterPro" id="IPR007197">
    <property type="entry name" value="rSAM"/>
</dbReference>
<reference evidence="8 9" key="1">
    <citation type="submission" date="2015-11" db="EMBL/GenBank/DDBJ databases">
        <authorList>
            <person name="Varghese N."/>
        </authorList>
    </citation>
    <scope>NUCLEOTIDE SEQUENCE [LARGE SCALE GENOMIC DNA]</scope>
    <source>
        <strain evidence="8 9">JGI-24</strain>
    </source>
</reference>
<dbReference type="Proteomes" id="UP000243065">
    <property type="component" value="Unassembled WGS sequence"/>
</dbReference>
<feature type="binding site" evidence="6">
    <location>
        <position position="135"/>
    </location>
    <ligand>
        <name>[4Fe-4S] cluster</name>
        <dbReference type="ChEBI" id="CHEBI:49883"/>
        <note>4Fe-4S-S-AdoMet</note>
    </ligand>
</feature>
<dbReference type="RefSeq" id="WP_072150909.1">
    <property type="nucleotide sequence ID" value="NZ_CZVH01000077.1"/>
</dbReference>
<sequence>MNLCRVCGEEKLVSKTLNACIDCIRKNKNDILSEILNFHAKTRREFNLPEEIPNSDDGIECKICGNECRIPKYKFGYCGLRLNDGTKISHIGGTSKAGLIHWYFDPLPTNCVASWVCEGSKQYGKKNLAVFYQSCSFNCLFCQNWHFREINIKRARKISAEELADVVDKETFCICYFGGDPSTQIIHAIQTSKIAIEKKGKVRICWETNGNMNKKFLEIAVKLSLESGGCIKFDLKAYDENLNIALCGVSNRKTLENFKFACRFIDKRPEPPLVIASTLIIPGYIDADEVYKIAKFIRQFDENIPYSLLAFYPQFYFYDLPTTSRKLMNECVDAARSAGLKRVHVGNVHLLN</sequence>
<name>A0A656DAR1_KRYT1</name>
<evidence type="ECO:0000256" key="6">
    <source>
        <dbReference type="PIRSR" id="PIRSR004869-50"/>
    </source>
</evidence>
<evidence type="ECO:0000256" key="1">
    <source>
        <dbReference type="ARBA" id="ARBA00022485"/>
    </source>
</evidence>
<evidence type="ECO:0000313" key="9">
    <source>
        <dbReference type="Proteomes" id="UP000243065"/>
    </source>
</evidence>
<dbReference type="Pfam" id="PF04055">
    <property type="entry name" value="Radical_SAM"/>
    <property type="match status" value="1"/>
</dbReference>
<evidence type="ECO:0000256" key="5">
    <source>
        <dbReference type="ARBA" id="ARBA00023014"/>
    </source>
</evidence>
<keyword evidence="8" id="KW-0670">Pyruvate</keyword>
<keyword evidence="1" id="KW-0004">4Fe-4S</keyword>
<dbReference type="GO" id="GO:0051539">
    <property type="term" value="F:4 iron, 4 sulfur cluster binding"/>
    <property type="evidence" value="ECO:0007669"/>
    <property type="project" value="UniProtKB-KW"/>
</dbReference>
<dbReference type="Gene3D" id="3.20.20.70">
    <property type="entry name" value="Aldolase class I"/>
    <property type="match status" value="1"/>
</dbReference>
<dbReference type="AlphaFoldDB" id="A0A656DAR1"/>
<dbReference type="InterPro" id="IPR016431">
    <property type="entry name" value="Pyrv-formate_lyase-activ_prd"/>
</dbReference>
<comment type="cofactor">
    <cofactor evidence="6">
        <name>[4Fe-4S] cluster</name>
        <dbReference type="ChEBI" id="CHEBI:49883"/>
    </cofactor>
    <text evidence="6">Binds 1 [4Fe-4S] cluster. The cluster is coordinated with 3 cysteines and an exchangeable S-adenosyl-L-methionine.</text>
</comment>
<keyword evidence="5 6" id="KW-0411">Iron-sulfur</keyword>
<evidence type="ECO:0000256" key="3">
    <source>
        <dbReference type="ARBA" id="ARBA00022723"/>
    </source>
</evidence>
<feature type="binding site" evidence="6">
    <location>
        <position position="139"/>
    </location>
    <ligand>
        <name>[4Fe-4S] cluster</name>
        <dbReference type="ChEBI" id="CHEBI:49883"/>
        <note>4Fe-4S-S-AdoMet</note>
    </ligand>
</feature>
<feature type="domain" description="Radical SAM core" evidence="7">
    <location>
        <begin position="131"/>
        <end position="288"/>
    </location>
</feature>